<dbReference type="SUPFAM" id="SSF89562">
    <property type="entry name" value="RraA-like"/>
    <property type="match status" value="1"/>
</dbReference>
<dbReference type="PANTHER" id="PTHR33254:SF4">
    <property type="entry name" value="4-HYDROXY-4-METHYL-2-OXOGLUTARATE ALDOLASE 3-RELATED"/>
    <property type="match status" value="1"/>
</dbReference>
<gene>
    <name evidence="5" type="ORF">P8T11_02015</name>
</gene>
<dbReference type="InterPro" id="IPR005493">
    <property type="entry name" value="RraA/RraA-like"/>
</dbReference>
<dbReference type="PANTHER" id="PTHR33254">
    <property type="entry name" value="4-HYDROXY-4-METHYL-2-OXOGLUTARATE ALDOLASE 3-RELATED"/>
    <property type="match status" value="1"/>
</dbReference>
<keyword evidence="6" id="KW-1185">Reference proteome</keyword>
<accession>A0ABY8GVL2</accession>
<evidence type="ECO:0000313" key="5">
    <source>
        <dbReference type="EMBL" id="WFP08675.1"/>
    </source>
</evidence>
<dbReference type="Pfam" id="PF03737">
    <property type="entry name" value="RraA-like"/>
    <property type="match status" value="1"/>
</dbReference>
<dbReference type="EMBL" id="CP121261">
    <property type="protein sequence ID" value="WFP08675.1"/>
    <property type="molecule type" value="Genomic_DNA"/>
</dbReference>
<sequence>MSDIEQDLLARCATIGTSTWADAMDALGIAGVVQGIARRGGQGRIAGFAVTARHVWGGLGDFDRADFAVGRLVAATGPGRVLMVDAGGTCISTFGGIASLAASRRQATAVVIDGACRDVDEIQATGLWLASRHITPLTGKTRLRLQAMGEPVTIGQVRVAEGDLVVGDDTGLVVVPRERLEAVLAAAQEALAVDERVEQGIRDGLSFADAAAAANYIPARAGDSV</sequence>
<comment type="cofactor">
    <cofactor evidence="1">
        <name>a divalent metal cation</name>
        <dbReference type="ChEBI" id="CHEBI:60240"/>
    </cofactor>
</comment>
<dbReference type="RefSeq" id="WP_268078574.1">
    <property type="nucleotide sequence ID" value="NZ_CP106885.1"/>
</dbReference>
<reference evidence="5 6" key="1">
    <citation type="submission" date="2023-03" db="EMBL/GenBank/DDBJ databases">
        <title>Achromobacter spanius LIG8.</title>
        <authorList>
            <person name="Shrestha S."/>
        </authorList>
    </citation>
    <scope>NUCLEOTIDE SEQUENCE [LARGE SCALE GENOMIC DNA]</scope>
    <source>
        <strain evidence="5 6">LIG8</strain>
    </source>
</reference>
<evidence type="ECO:0000256" key="4">
    <source>
        <dbReference type="ARBA" id="ARBA00030169"/>
    </source>
</evidence>
<evidence type="ECO:0000256" key="2">
    <source>
        <dbReference type="ARBA" id="ARBA00016549"/>
    </source>
</evidence>
<name>A0ABY8GVL2_9BURK</name>
<evidence type="ECO:0000256" key="1">
    <source>
        <dbReference type="ARBA" id="ARBA00001968"/>
    </source>
</evidence>
<dbReference type="InterPro" id="IPR036704">
    <property type="entry name" value="RraA/RraA-like_sf"/>
</dbReference>
<dbReference type="Gene3D" id="3.50.30.40">
    <property type="entry name" value="Ribonuclease E inhibitor RraA/RraA-like"/>
    <property type="match status" value="1"/>
</dbReference>
<proteinExistence type="predicted"/>
<evidence type="ECO:0000313" key="6">
    <source>
        <dbReference type="Proteomes" id="UP001214170"/>
    </source>
</evidence>
<dbReference type="Proteomes" id="UP001214170">
    <property type="component" value="Chromosome"/>
</dbReference>
<organism evidence="5 6">
    <name type="scientific">Achromobacter spanius</name>
    <dbReference type="NCBI Taxonomy" id="217203"/>
    <lineage>
        <taxon>Bacteria</taxon>
        <taxon>Pseudomonadati</taxon>
        <taxon>Pseudomonadota</taxon>
        <taxon>Betaproteobacteria</taxon>
        <taxon>Burkholderiales</taxon>
        <taxon>Alcaligenaceae</taxon>
        <taxon>Achromobacter</taxon>
    </lineage>
</organism>
<evidence type="ECO:0000256" key="3">
    <source>
        <dbReference type="ARBA" id="ARBA00029596"/>
    </source>
</evidence>
<protein>
    <recommendedName>
        <fullName evidence="2">Putative 4-hydroxy-4-methyl-2-oxoglutarate aldolase</fullName>
    </recommendedName>
    <alternativeName>
        <fullName evidence="3">Regulator of ribonuclease activity homolog</fullName>
    </alternativeName>
    <alternativeName>
        <fullName evidence="4">RraA-like protein</fullName>
    </alternativeName>
</protein>
<dbReference type="CDD" id="cd16841">
    <property type="entry name" value="RraA_family"/>
    <property type="match status" value="1"/>
</dbReference>